<dbReference type="FunFam" id="1.10.238.10:FF:000034">
    <property type="entry name" value="Calmodulin"/>
    <property type="match status" value="1"/>
</dbReference>
<dbReference type="PANTHER" id="PTHR23048">
    <property type="entry name" value="MYOSIN LIGHT CHAIN 1, 3"/>
    <property type="match status" value="1"/>
</dbReference>
<evidence type="ECO:0000256" key="1">
    <source>
        <dbReference type="ARBA" id="ARBA00009763"/>
    </source>
</evidence>
<dbReference type="InterPro" id="IPR050230">
    <property type="entry name" value="CALM/Myosin/TropC-like"/>
</dbReference>
<dbReference type="Pfam" id="PF13499">
    <property type="entry name" value="EF-hand_7"/>
    <property type="match status" value="2"/>
</dbReference>
<evidence type="ECO:0000259" key="6">
    <source>
        <dbReference type="PROSITE" id="PS50222"/>
    </source>
</evidence>
<dbReference type="PROSITE" id="PS50222">
    <property type="entry name" value="EF_HAND_2"/>
    <property type="match status" value="4"/>
</dbReference>
<dbReference type="Gene3D" id="1.10.238.10">
    <property type="entry name" value="EF-hand"/>
    <property type="match status" value="2"/>
</dbReference>
<evidence type="ECO:0000256" key="4">
    <source>
        <dbReference type="ARBA" id="ARBA00022737"/>
    </source>
</evidence>
<comment type="caution">
    <text evidence="7">The sequence shown here is derived from an EMBL/GenBank/DDBJ whole genome shotgun (WGS) entry which is preliminary data.</text>
</comment>
<dbReference type="InterPro" id="IPR002048">
    <property type="entry name" value="EF_hand_dom"/>
</dbReference>
<organism evidence="7 8">
    <name type="scientific">Synchytrium endobioticum</name>
    <dbReference type="NCBI Taxonomy" id="286115"/>
    <lineage>
        <taxon>Eukaryota</taxon>
        <taxon>Fungi</taxon>
        <taxon>Fungi incertae sedis</taxon>
        <taxon>Chytridiomycota</taxon>
        <taxon>Chytridiomycota incertae sedis</taxon>
        <taxon>Chytridiomycetes</taxon>
        <taxon>Synchytriales</taxon>
        <taxon>Synchytriaceae</taxon>
        <taxon>Synchytrium</taxon>
    </lineage>
</organism>
<dbReference type="InterPro" id="IPR018247">
    <property type="entry name" value="EF_Hand_1_Ca_BS"/>
</dbReference>
<evidence type="ECO:0000313" key="7">
    <source>
        <dbReference type="EMBL" id="TPX38676.1"/>
    </source>
</evidence>
<dbReference type="SMART" id="SM00054">
    <property type="entry name" value="EFh"/>
    <property type="match status" value="4"/>
</dbReference>
<protein>
    <recommendedName>
        <fullName evidence="2">Calmodulin</fullName>
    </recommendedName>
</protein>
<dbReference type="Proteomes" id="UP000320475">
    <property type="component" value="Unassembled WGS sequence"/>
</dbReference>
<dbReference type="AlphaFoldDB" id="A0A507CK06"/>
<feature type="domain" description="EF-hand" evidence="6">
    <location>
        <begin position="114"/>
        <end position="146"/>
    </location>
</feature>
<dbReference type="InterPro" id="IPR011992">
    <property type="entry name" value="EF-hand-dom_pair"/>
</dbReference>
<dbReference type="GO" id="GO:0005737">
    <property type="term" value="C:cytoplasm"/>
    <property type="evidence" value="ECO:0007669"/>
    <property type="project" value="UniProtKB-ARBA"/>
</dbReference>
<feature type="domain" description="EF-hand" evidence="6">
    <location>
        <begin position="8"/>
        <end position="43"/>
    </location>
</feature>
<evidence type="ECO:0000256" key="2">
    <source>
        <dbReference type="ARBA" id="ARBA00020786"/>
    </source>
</evidence>
<dbReference type="EMBL" id="QEAM01000587">
    <property type="protein sequence ID" value="TPX38676.1"/>
    <property type="molecule type" value="Genomic_DNA"/>
</dbReference>
<sequence>MADQLTDEQIAEFKEVFSLFDKNGDGTIATKDLGIVMRSLGQNPTKAELGEMVKEVDANGNGTIDFSEFLTSTAREMKNKDEIQKAFEVFGKDDNGIISVAELRHDLKSMPEYLTEKEIDEMIREVDVDGSGQFDFEDFMQMAMAR</sequence>
<dbReference type="CDD" id="cd00051">
    <property type="entry name" value="EFh"/>
    <property type="match status" value="2"/>
</dbReference>
<proteinExistence type="inferred from homology"/>
<dbReference type="FunFam" id="1.10.238.10:FF:000006">
    <property type="entry name" value="Calmodulin 1"/>
    <property type="match status" value="1"/>
</dbReference>
<dbReference type="GO" id="GO:0005509">
    <property type="term" value="F:calcium ion binding"/>
    <property type="evidence" value="ECO:0007669"/>
    <property type="project" value="InterPro"/>
</dbReference>
<comment type="similarity">
    <text evidence="1">Belongs to the calmodulin family.</text>
</comment>
<feature type="domain" description="EF-hand" evidence="6">
    <location>
        <begin position="44"/>
        <end position="79"/>
    </location>
</feature>
<accession>A0A507CK06</accession>
<dbReference type="PROSITE" id="PS00018">
    <property type="entry name" value="EF_HAND_1"/>
    <property type="match status" value="2"/>
</dbReference>
<dbReference type="PANTHER" id="PTHR23048:SF0">
    <property type="entry name" value="CALMODULIN LIKE 3"/>
    <property type="match status" value="1"/>
</dbReference>
<keyword evidence="3" id="KW-0479">Metal-binding</keyword>
<feature type="domain" description="EF-hand" evidence="6">
    <location>
        <begin position="80"/>
        <end position="113"/>
    </location>
</feature>
<reference evidence="7 8" key="1">
    <citation type="journal article" date="2019" name="Sci. Rep.">
        <title>Comparative genomics of chytrid fungi reveal insights into the obligate biotrophic and pathogenic lifestyle of Synchytrium endobioticum.</title>
        <authorList>
            <person name="van de Vossenberg B.T.L.H."/>
            <person name="Warris S."/>
            <person name="Nguyen H.D.T."/>
            <person name="van Gent-Pelzer M.P.E."/>
            <person name="Joly D.L."/>
            <person name="van de Geest H.C."/>
            <person name="Bonants P.J.M."/>
            <person name="Smith D.S."/>
            <person name="Levesque C.A."/>
            <person name="van der Lee T.A.J."/>
        </authorList>
    </citation>
    <scope>NUCLEOTIDE SEQUENCE [LARGE SCALE GENOMIC DNA]</scope>
    <source>
        <strain evidence="7 8">LEV6574</strain>
    </source>
</reference>
<evidence type="ECO:0000256" key="3">
    <source>
        <dbReference type="ARBA" id="ARBA00022723"/>
    </source>
</evidence>
<keyword evidence="5" id="KW-0106">Calcium</keyword>
<dbReference type="VEuPathDB" id="FungiDB:SeMB42_g05200"/>
<gene>
    <name evidence="7" type="ORF">SeLEV6574_g07695</name>
</gene>
<dbReference type="OrthoDB" id="26525at2759"/>
<name>A0A507CK06_9FUNG</name>
<evidence type="ECO:0000313" key="8">
    <source>
        <dbReference type="Proteomes" id="UP000320475"/>
    </source>
</evidence>
<dbReference type="SUPFAM" id="SSF47473">
    <property type="entry name" value="EF-hand"/>
    <property type="match status" value="1"/>
</dbReference>
<dbReference type="GO" id="GO:0016460">
    <property type="term" value="C:myosin II complex"/>
    <property type="evidence" value="ECO:0007669"/>
    <property type="project" value="TreeGrafter"/>
</dbReference>
<keyword evidence="4" id="KW-0677">Repeat</keyword>
<evidence type="ECO:0000256" key="5">
    <source>
        <dbReference type="ARBA" id="ARBA00022837"/>
    </source>
</evidence>